<sequence>MVLLVAGCIGAILLVHFLFPGAFAAVSPYHPANGSGTDRALEIGDLSGDAPPLGVGAENSTVLLLEPMNDDERLEALIASTSVPLLELSVGQIYSAHIRDDAALRDRAADIRSLAGSLRSDALALEVSPEVTSVRSDFIAALDEFIAAGTLLERSVPLNRSVLDEALGHQILGAEHLSDALLDCKSPPAGSPDTEPVPMNLMAKPVPAFPDALQIGERFCYDDASGANSGSLIVSQVRTLQSFHTAGLKPEKYAAKPGESFLLVTIKATHLGHKGDGTNYRLQSPRENAFTLHYLGETYRPIASPGPTNQGGSYSGGALGRHESISGYLFFEVPEDFDPSHAYLEASVGGSRPVWHLAGGGAA</sequence>
<proteinExistence type="predicted"/>
<evidence type="ECO:0000313" key="1">
    <source>
        <dbReference type="EMBL" id="CVK34289.1"/>
    </source>
</evidence>
<dbReference type="EMBL" id="LT158599">
    <property type="protein sequence ID" value="CVK34289.1"/>
    <property type="molecule type" value="Genomic_DNA"/>
</dbReference>
<protein>
    <recommendedName>
        <fullName evidence="3">DUF4352 domain-containing protein</fullName>
    </recommendedName>
</protein>
<organism evidence="1 2">
    <name type="scientific">Methanoculleus bourgensis</name>
    <dbReference type="NCBI Taxonomy" id="83986"/>
    <lineage>
        <taxon>Archaea</taxon>
        <taxon>Methanobacteriati</taxon>
        <taxon>Methanobacteriota</taxon>
        <taxon>Stenosarchaea group</taxon>
        <taxon>Methanomicrobia</taxon>
        <taxon>Methanomicrobiales</taxon>
        <taxon>Methanomicrobiaceae</taxon>
        <taxon>Methanoculleus</taxon>
    </lineage>
</organism>
<dbReference type="Proteomes" id="UP000069850">
    <property type="component" value="Chromosome 1"/>
</dbReference>
<evidence type="ECO:0008006" key="3">
    <source>
        <dbReference type="Google" id="ProtNLM"/>
    </source>
</evidence>
<dbReference type="KEGG" id="mema:MMAB1_3076"/>
<dbReference type="AlphaFoldDB" id="A0A0X3BQS7"/>
<gene>
    <name evidence="1" type="ORF">MMAB1_3076</name>
</gene>
<accession>A0A0X3BQS7</accession>
<reference evidence="1 2" key="1">
    <citation type="submission" date="2016-01" db="EMBL/GenBank/DDBJ databases">
        <authorList>
            <person name="Manzoor S."/>
        </authorList>
    </citation>
    <scope>NUCLEOTIDE SEQUENCE [LARGE SCALE GENOMIC DNA]</scope>
    <source>
        <strain evidence="1">Methanoculleus sp MAB1</strain>
    </source>
</reference>
<name>A0A0X3BQS7_9EURY</name>
<evidence type="ECO:0000313" key="2">
    <source>
        <dbReference type="Proteomes" id="UP000069850"/>
    </source>
</evidence>